<evidence type="ECO:0000259" key="1">
    <source>
        <dbReference type="Pfam" id="PF18480"/>
    </source>
</evidence>
<sequence length="48" mass="5368">MKFLLDVNIPPSLGERLIAIGHSYRWVPICMEPRASDLTILQEAATSN</sequence>
<proteinExistence type="predicted"/>
<dbReference type="Proteomes" id="UP000598820">
    <property type="component" value="Unassembled WGS sequence"/>
</dbReference>
<dbReference type="AlphaFoldDB" id="A0A926XUG7"/>
<comment type="caution">
    <text evidence="2">The sequence shown here is derived from an EMBL/GenBank/DDBJ whole genome shotgun (WGS) entry which is preliminary data.</text>
</comment>
<evidence type="ECO:0000313" key="3">
    <source>
        <dbReference type="Proteomes" id="UP000598820"/>
    </source>
</evidence>
<accession>A0A926XUG7</accession>
<protein>
    <submittedName>
        <fullName evidence="2">DUF5615 family PIN-like protein</fullName>
    </submittedName>
</protein>
<reference evidence="2" key="1">
    <citation type="submission" date="2020-09" db="EMBL/GenBank/DDBJ databases">
        <authorList>
            <person name="Kim M.K."/>
        </authorList>
    </citation>
    <scope>NUCLEOTIDE SEQUENCE</scope>
    <source>
        <strain evidence="2">BT702</strain>
    </source>
</reference>
<dbReference type="InterPro" id="IPR041049">
    <property type="entry name" value="DUF5615"/>
</dbReference>
<gene>
    <name evidence="2" type="ORF">IC229_06305</name>
</gene>
<organism evidence="2 3">
    <name type="scientific">Spirosoma profusum</name>
    <dbReference type="NCBI Taxonomy" id="2771354"/>
    <lineage>
        <taxon>Bacteria</taxon>
        <taxon>Pseudomonadati</taxon>
        <taxon>Bacteroidota</taxon>
        <taxon>Cytophagia</taxon>
        <taxon>Cytophagales</taxon>
        <taxon>Cytophagaceae</taxon>
        <taxon>Spirosoma</taxon>
    </lineage>
</organism>
<dbReference type="Pfam" id="PF18480">
    <property type="entry name" value="DUF5615"/>
    <property type="match status" value="1"/>
</dbReference>
<dbReference type="EMBL" id="JACWZY010000003">
    <property type="protein sequence ID" value="MBD2700239.1"/>
    <property type="molecule type" value="Genomic_DNA"/>
</dbReference>
<name>A0A926XUG7_9BACT</name>
<evidence type="ECO:0000313" key="2">
    <source>
        <dbReference type="EMBL" id="MBD2700239.1"/>
    </source>
</evidence>
<keyword evidence="3" id="KW-1185">Reference proteome</keyword>
<feature type="domain" description="DUF5615" evidence="1">
    <location>
        <begin position="1"/>
        <end position="46"/>
    </location>
</feature>